<feature type="region of interest" description="Disordered" evidence="1">
    <location>
        <begin position="263"/>
        <end position="283"/>
    </location>
</feature>
<keyword evidence="2" id="KW-1185">Reference proteome</keyword>
<organism evidence="2 3">
    <name type="scientific">Ditylenchus dipsaci</name>
    <dbReference type="NCBI Taxonomy" id="166011"/>
    <lineage>
        <taxon>Eukaryota</taxon>
        <taxon>Metazoa</taxon>
        <taxon>Ecdysozoa</taxon>
        <taxon>Nematoda</taxon>
        <taxon>Chromadorea</taxon>
        <taxon>Rhabditida</taxon>
        <taxon>Tylenchina</taxon>
        <taxon>Tylenchomorpha</taxon>
        <taxon>Sphaerularioidea</taxon>
        <taxon>Anguinidae</taxon>
        <taxon>Anguininae</taxon>
        <taxon>Ditylenchus</taxon>
    </lineage>
</organism>
<dbReference type="WBParaSite" id="jg19615">
    <property type="protein sequence ID" value="jg19615"/>
    <property type="gene ID" value="jg19615"/>
</dbReference>
<feature type="region of interest" description="Disordered" evidence="1">
    <location>
        <begin position="1"/>
        <end position="43"/>
    </location>
</feature>
<evidence type="ECO:0000256" key="1">
    <source>
        <dbReference type="SAM" id="MobiDB-lite"/>
    </source>
</evidence>
<accession>A0A915DGG4</accession>
<protein>
    <submittedName>
        <fullName evidence="3">Uncharacterized protein</fullName>
    </submittedName>
</protein>
<name>A0A915DGG4_9BILA</name>
<evidence type="ECO:0000313" key="2">
    <source>
        <dbReference type="Proteomes" id="UP000887574"/>
    </source>
</evidence>
<dbReference type="Proteomes" id="UP000887574">
    <property type="component" value="Unplaced"/>
</dbReference>
<feature type="region of interest" description="Disordered" evidence="1">
    <location>
        <begin position="148"/>
        <end position="168"/>
    </location>
</feature>
<dbReference type="AlphaFoldDB" id="A0A915DGG4"/>
<proteinExistence type="predicted"/>
<reference evidence="3" key="1">
    <citation type="submission" date="2022-11" db="UniProtKB">
        <authorList>
            <consortium name="WormBaseParasite"/>
        </authorList>
    </citation>
    <scope>IDENTIFICATION</scope>
</reference>
<evidence type="ECO:0000313" key="3">
    <source>
        <dbReference type="WBParaSite" id="jg19615"/>
    </source>
</evidence>
<sequence length="347" mass="38031">MAGKRGRPRNTAAKSCGSIPANQAKAIRANSTKRNDSPGCSMQHKPIKMVIPRQPVATNSHALFNLPVRKRPAAGTLCEDSDSSWSEEFAIPGCRPSTSGAVKKKVKNTPLVKEPMSEIGEQAMELPAPFGSSAGVGYSREEFLQELEENRRRAENNSRLPALPDESIPSITLSVPNMLSCASDPTTTNKKPSYDVNNNDNTAFNAEYIVNNDRVAATTNDAPPLLEVNPPQMVIKQSSSPRPSSSSARKKTCAKNLEVITVSDEDESSDNPAPVVHQTHPTTSTCNFAVPRRVRKPVVVELNDEDPVEHTIWMKDVSNKLTNLSKIRYELAKLKINQLLFEVTYGR</sequence>